<dbReference type="InterPro" id="IPR001279">
    <property type="entry name" value="Metallo-B-lactamas"/>
</dbReference>
<comment type="caution">
    <text evidence="7">The sequence shown here is derived from an EMBL/GenBank/DDBJ whole genome shotgun (WGS) entry which is preliminary data.</text>
</comment>
<evidence type="ECO:0000256" key="5">
    <source>
        <dbReference type="ARBA" id="ARBA00022833"/>
    </source>
</evidence>
<dbReference type="InterPro" id="IPR036866">
    <property type="entry name" value="RibonucZ/Hydroxyglut_hydro"/>
</dbReference>
<dbReference type="Pfam" id="PF00753">
    <property type="entry name" value="Lactamase_B"/>
    <property type="match status" value="1"/>
</dbReference>
<comment type="similarity">
    <text evidence="2">Belongs to the metallo-beta-lactamase superfamily.</text>
</comment>
<protein>
    <recommendedName>
        <fullName evidence="6">Metallo-beta-lactamase domain-containing protein</fullName>
    </recommendedName>
</protein>
<evidence type="ECO:0000256" key="1">
    <source>
        <dbReference type="ARBA" id="ARBA00001947"/>
    </source>
</evidence>
<evidence type="ECO:0000256" key="2">
    <source>
        <dbReference type="ARBA" id="ARBA00007749"/>
    </source>
</evidence>
<dbReference type="GeneID" id="93227629"/>
<keyword evidence="3" id="KW-0479">Metal-binding</keyword>
<dbReference type="RefSeq" id="WP_250881803.1">
    <property type="nucleotide sequence ID" value="NZ_AP018549.1"/>
</dbReference>
<keyword evidence="5" id="KW-0862">Zinc</keyword>
<comment type="cofactor">
    <cofactor evidence="1">
        <name>Zn(2+)</name>
        <dbReference type="ChEBI" id="CHEBI:29105"/>
    </cofactor>
</comment>
<dbReference type="Proteomes" id="UP000250714">
    <property type="component" value="Unassembled WGS sequence"/>
</dbReference>
<keyword evidence="8" id="KW-1185">Reference proteome</keyword>
<dbReference type="EMBL" id="BEXG01000001">
    <property type="protein sequence ID" value="GBA81048.1"/>
    <property type="molecule type" value="Genomic_DNA"/>
</dbReference>
<dbReference type="PANTHER" id="PTHR42978:SF2">
    <property type="entry name" value="102 KBASES UNSTABLE REGION: FROM 1 TO 119443"/>
    <property type="match status" value="1"/>
</dbReference>
<evidence type="ECO:0000256" key="4">
    <source>
        <dbReference type="ARBA" id="ARBA00022801"/>
    </source>
</evidence>
<evidence type="ECO:0000259" key="6">
    <source>
        <dbReference type="Pfam" id="PF00753"/>
    </source>
</evidence>
<sequence length="164" mass="18548">MSEYKVHIINTGKVRIEPELAFGGDHCSTAKAAGFSIKRSPKIWLPVNVFLVETSDKLILLDTGWDRSMSPNGVFDKKAQIKSLGSSLLYHVNQGVVAKGMTASEQLAKLGIWPSDIDYVIISHLDRDHANGLRQFKDAKNIMVARSEYEYAKKHPYIRFKKKW</sequence>
<proteinExistence type="inferred from homology"/>
<keyword evidence="4" id="KW-0378">Hydrolase</keyword>
<evidence type="ECO:0000256" key="3">
    <source>
        <dbReference type="ARBA" id="ARBA00022723"/>
    </source>
</evidence>
<dbReference type="InterPro" id="IPR051013">
    <property type="entry name" value="MBL_superfamily_lactonases"/>
</dbReference>
<dbReference type="Gene3D" id="3.60.15.10">
    <property type="entry name" value="Ribonuclease Z/Hydroxyacylglutathione hydrolase-like"/>
    <property type="match status" value="1"/>
</dbReference>
<evidence type="ECO:0000313" key="8">
    <source>
        <dbReference type="Proteomes" id="UP000250714"/>
    </source>
</evidence>
<reference evidence="7 8" key="1">
    <citation type="journal article" date="2018" name="Int. J. Syst. Evol. Microbiol.">
        <title>Lactobacillus paragasseri sp. nov., a sister taxon of Lactobacillus gasseri, based on whole-genome sequence analyses.</title>
        <authorList>
            <person name="Tanizawa Y."/>
            <person name="Tada I."/>
            <person name="Kobayashi H."/>
            <person name="Endo A."/>
            <person name="Maeno S."/>
            <person name="Toyoda A."/>
            <person name="Arita M."/>
            <person name="Nakamura Y."/>
            <person name="Sakamoto M."/>
            <person name="Ohkuma M."/>
            <person name="Tohno M."/>
        </authorList>
    </citation>
    <scope>NUCLEOTIDE SEQUENCE [LARGE SCALE GENOMIC DNA]</scope>
    <source>
        <strain evidence="7 8">JCM 1130</strain>
    </source>
</reference>
<name>A0ABQ0N2A6_9LACO</name>
<organism evidence="7 8">
    <name type="scientific">Lactobacillus paragasseri</name>
    <dbReference type="NCBI Taxonomy" id="2107999"/>
    <lineage>
        <taxon>Bacteria</taxon>
        <taxon>Bacillati</taxon>
        <taxon>Bacillota</taxon>
        <taxon>Bacilli</taxon>
        <taxon>Lactobacillales</taxon>
        <taxon>Lactobacillaceae</taxon>
        <taxon>Lactobacillus</taxon>
    </lineage>
</organism>
<evidence type="ECO:0000313" key="7">
    <source>
        <dbReference type="EMBL" id="GBA81048.1"/>
    </source>
</evidence>
<dbReference type="SUPFAM" id="SSF56281">
    <property type="entry name" value="Metallo-hydrolase/oxidoreductase"/>
    <property type="match status" value="1"/>
</dbReference>
<dbReference type="PANTHER" id="PTHR42978">
    <property type="entry name" value="QUORUM-QUENCHING LACTONASE YTNP-RELATED-RELATED"/>
    <property type="match status" value="1"/>
</dbReference>
<accession>A0ABQ0N2A6</accession>
<gene>
    <name evidence="7" type="ORF">LJCM1130_06300</name>
</gene>
<feature type="domain" description="Metallo-beta-lactamase" evidence="6">
    <location>
        <begin position="44"/>
        <end position="152"/>
    </location>
</feature>